<organism evidence="3 4">
    <name type="scientific">Candidatus Cyrtobacter comes</name>
    <dbReference type="NCBI Taxonomy" id="675776"/>
    <lineage>
        <taxon>Bacteria</taxon>
        <taxon>Pseudomonadati</taxon>
        <taxon>Pseudomonadota</taxon>
        <taxon>Alphaproteobacteria</taxon>
        <taxon>Rickettsiales</taxon>
        <taxon>Candidatus Midichloriaceae</taxon>
        <taxon>Candidatus Cyrtobacter</taxon>
    </lineage>
</organism>
<name>A0ABU5L8X2_9RICK</name>
<accession>A0ABU5L8X2</accession>
<dbReference type="InterPro" id="IPR003848">
    <property type="entry name" value="DUF218"/>
</dbReference>
<evidence type="ECO:0000256" key="1">
    <source>
        <dbReference type="SAM" id="Phobius"/>
    </source>
</evidence>
<dbReference type="Proteomes" id="UP001293791">
    <property type="component" value="Unassembled WGS sequence"/>
</dbReference>
<comment type="caution">
    <text evidence="3">The sequence shown here is derived from an EMBL/GenBank/DDBJ whole genome shotgun (WGS) entry which is preliminary data.</text>
</comment>
<dbReference type="CDD" id="cd06259">
    <property type="entry name" value="YdcF-like"/>
    <property type="match status" value="1"/>
</dbReference>
<proteinExistence type="predicted"/>
<keyword evidence="1" id="KW-0812">Transmembrane</keyword>
<keyword evidence="4" id="KW-1185">Reference proteome</keyword>
<dbReference type="Pfam" id="PF02698">
    <property type="entry name" value="DUF218"/>
    <property type="match status" value="1"/>
</dbReference>
<dbReference type="EMBL" id="JARGYT010000066">
    <property type="protein sequence ID" value="MDZ5762573.1"/>
    <property type="molecule type" value="Genomic_DNA"/>
</dbReference>
<feature type="domain" description="DUF218" evidence="2">
    <location>
        <begin position="47"/>
        <end position="154"/>
    </location>
</feature>
<evidence type="ECO:0000259" key="2">
    <source>
        <dbReference type="Pfam" id="PF02698"/>
    </source>
</evidence>
<gene>
    <name evidence="3" type="ORF">Cyrtocomes_00962</name>
</gene>
<feature type="transmembrane region" description="Helical" evidence="1">
    <location>
        <begin position="7"/>
        <end position="27"/>
    </location>
</feature>
<sequence>MLTRAKILLAFILFCFLYFFYGFYVFVNVTIPYHIKNYSSCNVEESIAVLTGGSHRIMEGINLYSKNITKPILISGVNGAGAYNNIRKIFELRNIDLSNLMIGYHAQNTRENIIEIKTFMAINRLNHVTVVTSYYHLPRVYFELKRASVCKFTFCTPLSGKDASFGTLFLEYVKLLLSTVDVITLNWIDNYNKTLSYFLKMLHNK</sequence>
<protein>
    <submittedName>
        <fullName evidence="3">YdcF family protein</fullName>
    </submittedName>
</protein>
<evidence type="ECO:0000313" key="3">
    <source>
        <dbReference type="EMBL" id="MDZ5762573.1"/>
    </source>
</evidence>
<keyword evidence="1" id="KW-0472">Membrane</keyword>
<reference evidence="3 4" key="1">
    <citation type="submission" date="2023-02" db="EMBL/GenBank/DDBJ databases">
        <title>Host association and intracellularity evolved multiple times independently in the Rickettsiales.</title>
        <authorList>
            <person name="Castelli M."/>
            <person name="Nardi T."/>
            <person name="Gammuto L."/>
            <person name="Bellinzona G."/>
            <person name="Sabaneyeva E."/>
            <person name="Potekhin A."/>
            <person name="Serra V."/>
            <person name="Petroni G."/>
            <person name="Sassera D."/>
        </authorList>
    </citation>
    <scope>NUCLEOTIDE SEQUENCE [LARGE SCALE GENOMIC DNA]</scope>
    <source>
        <strain evidence="3 4">BOD18</strain>
    </source>
</reference>
<evidence type="ECO:0000313" key="4">
    <source>
        <dbReference type="Proteomes" id="UP001293791"/>
    </source>
</evidence>
<keyword evidence="1" id="KW-1133">Transmembrane helix</keyword>
<dbReference type="RefSeq" id="WP_322498030.1">
    <property type="nucleotide sequence ID" value="NZ_JARGYT010000066.1"/>
</dbReference>